<name>A0A0N4W026_HAEPC</name>
<evidence type="ECO:0000313" key="1">
    <source>
        <dbReference type="WBParaSite" id="HPLM_0000290001-mRNA-1"/>
    </source>
</evidence>
<protein>
    <submittedName>
        <fullName evidence="1">ABC transporter substrate-binding protein</fullName>
    </submittedName>
</protein>
<dbReference type="AlphaFoldDB" id="A0A0N4W026"/>
<reference evidence="1" key="1">
    <citation type="submission" date="2017-02" db="UniProtKB">
        <authorList>
            <consortium name="WormBaseParasite"/>
        </authorList>
    </citation>
    <scope>IDENTIFICATION</scope>
</reference>
<dbReference type="WBParaSite" id="HPLM_0000290001-mRNA-1">
    <property type="protein sequence ID" value="HPLM_0000290001-mRNA-1"/>
    <property type="gene ID" value="HPLM_0000290001"/>
</dbReference>
<organism evidence="1">
    <name type="scientific">Haemonchus placei</name>
    <name type="common">Barber's pole worm</name>
    <dbReference type="NCBI Taxonomy" id="6290"/>
    <lineage>
        <taxon>Eukaryota</taxon>
        <taxon>Metazoa</taxon>
        <taxon>Ecdysozoa</taxon>
        <taxon>Nematoda</taxon>
        <taxon>Chromadorea</taxon>
        <taxon>Rhabditida</taxon>
        <taxon>Rhabditina</taxon>
        <taxon>Rhabditomorpha</taxon>
        <taxon>Strongyloidea</taxon>
        <taxon>Trichostrongylidae</taxon>
        <taxon>Haemonchus</taxon>
    </lineage>
</organism>
<accession>A0A0N4W026</accession>
<sequence>LVKYWQEYSEAAGASPLPAYYDVLYNDQLITSFTNLTRAKI</sequence>
<proteinExistence type="predicted"/>